<dbReference type="Proteomes" id="UP000623467">
    <property type="component" value="Unassembled WGS sequence"/>
</dbReference>
<name>A0A8H6YMK4_9AGAR</name>
<evidence type="ECO:0000313" key="2">
    <source>
        <dbReference type="EMBL" id="KAF7363885.1"/>
    </source>
</evidence>
<organism evidence="2 3">
    <name type="scientific">Mycena sanguinolenta</name>
    <dbReference type="NCBI Taxonomy" id="230812"/>
    <lineage>
        <taxon>Eukaryota</taxon>
        <taxon>Fungi</taxon>
        <taxon>Dikarya</taxon>
        <taxon>Basidiomycota</taxon>
        <taxon>Agaricomycotina</taxon>
        <taxon>Agaricomycetes</taxon>
        <taxon>Agaricomycetidae</taxon>
        <taxon>Agaricales</taxon>
        <taxon>Marasmiineae</taxon>
        <taxon>Mycenaceae</taxon>
        <taxon>Mycena</taxon>
    </lineage>
</organism>
<dbReference type="OrthoDB" id="3070163at2759"/>
<evidence type="ECO:0000313" key="3">
    <source>
        <dbReference type="Proteomes" id="UP000623467"/>
    </source>
</evidence>
<feature type="region of interest" description="Disordered" evidence="1">
    <location>
        <begin position="101"/>
        <end position="141"/>
    </location>
</feature>
<evidence type="ECO:0000256" key="1">
    <source>
        <dbReference type="SAM" id="MobiDB-lite"/>
    </source>
</evidence>
<protein>
    <submittedName>
        <fullName evidence="2">Uncharacterized protein</fullName>
    </submittedName>
</protein>
<dbReference type="EMBL" id="JACAZH010000007">
    <property type="protein sequence ID" value="KAF7363885.1"/>
    <property type="molecule type" value="Genomic_DNA"/>
</dbReference>
<dbReference type="AlphaFoldDB" id="A0A8H6YMK4"/>
<reference evidence="2" key="1">
    <citation type="submission" date="2020-05" db="EMBL/GenBank/DDBJ databases">
        <title>Mycena genomes resolve the evolution of fungal bioluminescence.</title>
        <authorList>
            <person name="Tsai I.J."/>
        </authorList>
    </citation>
    <scope>NUCLEOTIDE SEQUENCE</scope>
    <source>
        <strain evidence="2">160909Yilan</strain>
    </source>
</reference>
<proteinExistence type="predicted"/>
<accession>A0A8H6YMK4</accession>
<sequence length="540" mass="59407">MQQERLETYAKLEAAEEAKEKALTTATIMAKPRAMKKDQPIVGAAFGRREHDLDMDPEDSDEPCLEFSDADFDAEAEADERIRLTMKAEKIAREKAANRYNVDNLPPLPAPPAKAPSKARQKGAGRAAIDEAKEQLTRKRALSGDLEPDLEVSKKKTKVLPVGLTKDWRNKISAVGSSKGQVAGEKLTNGVPIGGLGDDDLNDVRLTDIGSKNAIEILSDTEEETPTKPRRRPVPKYSGAPALTEVKSEVKPPVVSGKSGKVEAAMAKDSEIAVLPDFVRDGWTPKFLPTWYHYIGTCDLENWEICELGDEAKAVQHVLNLAFPGNTYRVKKGCPVYTTAMARLGDKRHLIGVMTEKIVDNFFSTAEYIDNRKKIIRYTSWALDDNGPGWYEHPTPRGLVHGASGYTDPTGLFRSQFCLVPLTAFVKSTAKSKGDFSNRFIGAAAMICAGLERAFNQYTSGVKVLNGPFSKSRVGHFVAAFAKLARRLEHSRWTKIMKYCVVYMQSDDGHLLSVSCAMNVDRGTMALGSSPAKADDDDIY</sequence>
<comment type="caution">
    <text evidence="2">The sequence shown here is derived from an EMBL/GenBank/DDBJ whole genome shotgun (WGS) entry which is preliminary data.</text>
</comment>
<keyword evidence="3" id="KW-1185">Reference proteome</keyword>
<feature type="compositionally biased region" description="Basic and acidic residues" evidence="1">
    <location>
        <begin position="128"/>
        <end position="137"/>
    </location>
</feature>
<gene>
    <name evidence="2" type="ORF">MSAN_01046500</name>
</gene>
<feature type="region of interest" description="Disordered" evidence="1">
    <location>
        <begin position="219"/>
        <end position="238"/>
    </location>
</feature>